<organism evidence="1 2">
    <name type="scientific">Melastoma candidum</name>
    <dbReference type="NCBI Taxonomy" id="119954"/>
    <lineage>
        <taxon>Eukaryota</taxon>
        <taxon>Viridiplantae</taxon>
        <taxon>Streptophyta</taxon>
        <taxon>Embryophyta</taxon>
        <taxon>Tracheophyta</taxon>
        <taxon>Spermatophyta</taxon>
        <taxon>Magnoliopsida</taxon>
        <taxon>eudicotyledons</taxon>
        <taxon>Gunneridae</taxon>
        <taxon>Pentapetalae</taxon>
        <taxon>rosids</taxon>
        <taxon>malvids</taxon>
        <taxon>Myrtales</taxon>
        <taxon>Melastomataceae</taxon>
        <taxon>Melastomatoideae</taxon>
        <taxon>Melastomateae</taxon>
        <taxon>Melastoma</taxon>
    </lineage>
</organism>
<evidence type="ECO:0000313" key="1">
    <source>
        <dbReference type="EMBL" id="KAI4367546.1"/>
    </source>
</evidence>
<gene>
    <name evidence="1" type="ORF">MLD38_023274</name>
</gene>
<sequence length="2462" mass="277064">MAAVATQALRFFVTGGGGGGASNFEACNRILADLCTTGNPKEGAALALRKYVEEEAREHSNEVFSRFMDQLYDRITSLLESNDPADNLGALRAIDELIDVPLGEDASKVSRFSNYMRITFEGKRDERILVTASYVLGHLARAGGAMAADEMQRQLKVALDWLRGDRVEYRLLAAVLILKEMAENAATVFNVHVAEFIDAIWVALRDPDEKVRMQAVEALRACLRVIEKRETRWRVQWYYRMFEATQDGLARNAPVHSIHGSLLAVGELLRNTGEFMMSRYREVAEIVLRYLEHKDRLVRRSITTLLPRIAHFLRDRFVSHYLTICMKHILAVLQNPAERASGFIALGEMAGALDGELVDYLPIIMSHIRDAIAPRRGRPSLEAIACVGNIAKAMGPKMEPHVRGLLDSMFSAGLSLDLIEALEKITFSIPSLLPTIQIRLRNCISSVLSKSHPPQAKAAVTMVRGSMMSTSQQLSEFSGQALVQLALRTLARFNFKGHELLEFARESVIVYLDDEDGGTRKDAALCCCMLLANSFSDMTSAQFGSSRSSQMGLKRRRLIEELVEKLLIAAVADADVTVRVSIFNSLHVNRGFDELLAQATCLSAVFAALNDEDFDVRVYAISLAGRLSERNPAYVLPALRRHLIQLLTYLEQSADSKCREESAKLLGCLIRNCERLILPYVAPIHKALVARLIEGNMGNANTGILSGVLITVGDLAKVGGFVMRQYIPDLMPLIVDALLDGAAVKKREVAVSTLGQVVQSTGYVITPYIEYPQLLGLLLKLLNGELAWSTRHEVLKVLGIMGALDPHTHKRNQLSLPGPHGEVARAANDSGQHIQSVDEVPMDLWPSFATSEDYYSTVAINSLMRTLRNPSLSSYHHKVVGSLMFIFKSMGLACVPYLPKVLPDLFHIVRTCDDVLKDFITWKLGTLVSIVRQHIRKYRQELLTLISELWSSLTLPAANRPSRGFPVLHLVEQLCLALNDEFRTYLPDILPCCIQVLSDAERCNDYTYVPDILQTLDVFGGTLDEHMHLLLPALIRLFKDEAPVDKRKAAIKTLTRLIPRVQVTGHISSLVHHLKLVLDGKNDELRGDAVNALCCLAYALGEDFTIFIPSIHKLLMKHRIRHKEFDDIEDRLQKRQPLIWGGAVAPKLSRRPATEATSDHPLNDTENDPYEDGTDFQIVQQVNEGPLLAAGEASQRSTKEDWAEWMRHFSIELLKQSPSPALRTCARLAQLQPVVGRELFAAGFVSCWTQLNENSQKHLVNNLEMAFSAPNIPPEILATLLSLAEFMEHDEKRLPIDIRLLGALAEKFRAFAKALHYKEMEFAGACSKKMDANPVLVVENLIHINNQLHQHEAAVGILTFAQQTLDVQLKESWYEKLQRWNDALKAYTAKATQVSSPHLVLEATLGRMRCLAALARWEELNNLCKDYWTPAEPAARLEMAPMAANAAWNMGEWDQMAEYVSKLDDGDETKLRGLTNTAASGDGSSNGTFFRAVLLVQREKYDEAREYVERARKYLATELAALVLESYDRAYGNMVRVQQLLELEEVIDYCTLPVGNTASEGRRALIRNMWTERIKGVKRNVEVWQGLLAVRALVLPPSEDIETWLKFSSLCRKSGRISQARSTLVKLLQFDPETCPENIRRYRGPPQVMLAYLKYQWSLGEETKRKEAFLALQGLAMDLSASVNGQSVLPTGLISKSPSVPLLARVYLTLGNWQWLLSSVLDEESIKEILGTFRGATQCAPEWAKAWHRWALFNTAVMSQCMRSYPNVASQFVVEAVTGYFHSIACAANAKGVDDSLQDILRLLTLWFNHGATLDVQTALQKGFSLVNINTWLVVLPQIIARIHSNNRAVRELIQSLLVRIGQNHPQALMYPLLVACKSISTFRKAAAREVVDKVRQHSGVLVDQAELVSNELVRVAILWHEMWHEALEEASRLYFGEHNIEAMLKVLEPLHVMLEEGATSNNTTIKERAFIEAYHTELLEAYECCMKYKRTGKDAELTQAWDLYYHVFRRIDKQLQSLTTLDLQAKLLHCRDLQLAVPGTYCADSPVVTIASFATQFVVITSKQRPRKLTIHGSDGEDYTFLLKGHEDLRQDERVMQLFGLVNTLLVNSRETSEKDLSIKRYSVIPLSPNSGLIEWVPHCDTLHQLIREYRDARKIMLNQEHKYMLSFAPDYDHLPLIAKVEAFQYALENTDGNDLARVLWLKSRTSEVWLERRTNYTRSLAVMSMVGYLLGLGDRHPSNLMLHRYSGKILHIDFGDCFEAAMNREKFPEKVPFRLTRMLVKAMEVSGIEGNFRFTCENVMQVLRTNKDSVMAMMEAFVHDPLINWRLFPQVSMFAGTQVLPVVNAEETNPGRELPQPQRGARERELLQAVNQLGDANEVLNEQAVIVMERMSNKLTGRDFAPSISASSSQRSQDHGNQFSGDSREVEHGLSVKLQVQKLITQATSPENLCQNYVGWCPFW</sequence>
<keyword evidence="2" id="KW-1185">Reference proteome</keyword>
<protein>
    <submittedName>
        <fullName evidence="1">Uncharacterized protein</fullName>
    </submittedName>
</protein>
<dbReference type="Proteomes" id="UP001057402">
    <property type="component" value="Chromosome 6"/>
</dbReference>
<evidence type="ECO:0000313" key="2">
    <source>
        <dbReference type="Proteomes" id="UP001057402"/>
    </source>
</evidence>
<proteinExistence type="predicted"/>
<name>A0ACB9QM01_9MYRT</name>
<accession>A0ACB9QM01</accession>
<dbReference type="EMBL" id="CM042885">
    <property type="protein sequence ID" value="KAI4367546.1"/>
    <property type="molecule type" value="Genomic_DNA"/>
</dbReference>
<reference evidence="2" key="1">
    <citation type="journal article" date="2023" name="Front. Plant Sci.">
        <title>Chromosomal-level genome assembly of Melastoma candidum provides insights into trichome evolution.</title>
        <authorList>
            <person name="Zhong Y."/>
            <person name="Wu W."/>
            <person name="Sun C."/>
            <person name="Zou P."/>
            <person name="Liu Y."/>
            <person name="Dai S."/>
            <person name="Zhou R."/>
        </authorList>
    </citation>
    <scope>NUCLEOTIDE SEQUENCE [LARGE SCALE GENOMIC DNA]</scope>
</reference>
<comment type="caution">
    <text evidence="1">The sequence shown here is derived from an EMBL/GenBank/DDBJ whole genome shotgun (WGS) entry which is preliminary data.</text>
</comment>